<sequence>MKKLFTLLFLMAALHANSQIVFHDNAPCINGSGSSGNFIDWTTETYTIYTNSLGPRTVQSPYFSSGLTNPNTVEFSQYTLKDFANADGWELIQYDFGNPTVGTDFPYLILYNKRTGLLRVFVAFANLLNQNNAITIELKYVDNESRSAVLENFSGTGRHATENFNNNVAPIGINNFYLNQILYWYHADFYLQYDPCICNFETALELNVKLASSSTLQFNIEGTAIQNLGPGVATDLYGRTGNIGNQANATSPLSSIVSVLKNAGKGAEWAADLVKNKNNYLNLKPTQISKLSSLFSSISNILPGVAGAADFLITLFNGSSAEPPRPLVLDISLHGTGSIVTSSPYGYKKLIVPGSEQTLMSTIVKPYYNNSPGIFTLLKEPIVRNAFNYVYYDEWTPESHEFLSWSTFKLQDNISYTVNPNAGFDLSQSEITASIIYTDGNQSYETDYYGLGCLKDVVKNFDYYEYNGWLGHMVTGWSPGIVKIKIVAKFKVAGSSTVVPYVAVYETKAVSDYVMNPDSDDYLPDASCATTLAPATTAEIKALCNGSPYQNKVTQYLRVDPSVIDTSNAGIDTSAFNRNSAIKIYPNPTSDLLNVDLTAVPGSRRATLLIYDMKGTLQKTDKVQTGTINPVHVDQLTKGLYIVNILYGDKKTSYKIIKL</sequence>
<protein>
    <submittedName>
        <fullName evidence="3">Por secretion system C-terminal sorting domain-containing protein</fullName>
    </submittedName>
</protein>
<evidence type="ECO:0000259" key="2">
    <source>
        <dbReference type="Pfam" id="PF18962"/>
    </source>
</evidence>
<dbReference type="NCBIfam" id="TIGR04183">
    <property type="entry name" value="Por_Secre_tail"/>
    <property type="match status" value="1"/>
</dbReference>
<gene>
    <name evidence="3" type="ORF">SAMN05421788_110113</name>
</gene>
<keyword evidence="4" id="KW-1185">Reference proteome</keyword>
<organism evidence="3 4">
    <name type="scientific">Filimonas lacunae</name>
    <dbReference type="NCBI Taxonomy" id="477680"/>
    <lineage>
        <taxon>Bacteria</taxon>
        <taxon>Pseudomonadati</taxon>
        <taxon>Bacteroidota</taxon>
        <taxon>Chitinophagia</taxon>
        <taxon>Chitinophagales</taxon>
        <taxon>Chitinophagaceae</taxon>
        <taxon>Filimonas</taxon>
    </lineage>
</organism>
<feature type="domain" description="Secretion system C-terminal sorting" evidence="2">
    <location>
        <begin position="584"/>
        <end position="657"/>
    </location>
</feature>
<name>A0A1N7R7W6_9BACT</name>
<dbReference type="EMBL" id="FTOR01000010">
    <property type="protein sequence ID" value="SIT31238.1"/>
    <property type="molecule type" value="Genomic_DNA"/>
</dbReference>
<dbReference type="Pfam" id="PF18962">
    <property type="entry name" value="Por_Secre_tail"/>
    <property type="match status" value="1"/>
</dbReference>
<proteinExistence type="predicted"/>
<keyword evidence="1" id="KW-0732">Signal</keyword>
<feature type="signal peptide" evidence="1">
    <location>
        <begin position="1"/>
        <end position="18"/>
    </location>
</feature>
<evidence type="ECO:0000256" key="1">
    <source>
        <dbReference type="SAM" id="SignalP"/>
    </source>
</evidence>
<evidence type="ECO:0000313" key="4">
    <source>
        <dbReference type="Proteomes" id="UP000186917"/>
    </source>
</evidence>
<evidence type="ECO:0000313" key="3">
    <source>
        <dbReference type="EMBL" id="SIT31238.1"/>
    </source>
</evidence>
<feature type="chain" id="PRO_5012162011" evidence="1">
    <location>
        <begin position="19"/>
        <end position="659"/>
    </location>
</feature>
<dbReference type="RefSeq" id="WP_084206467.1">
    <property type="nucleotide sequence ID" value="NZ_AP017422.1"/>
</dbReference>
<dbReference type="Proteomes" id="UP000186917">
    <property type="component" value="Unassembled WGS sequence"/>
</dbReference>
<reference evidence="4" key="1">
    <citation type="submission" date="2017-01" db="EMBL/GenBank/DDBJ databases">
        <authorList>
            <person name="Varghese N."/>
            <person name="Submissions S."/>
        </authorList>
    </citation>
    <scope>NUCLEOTIDE SEQUENCE [LARGE SCALE GENOMIC DNA]</scope>
    <source>
        <strain evidence="4">DSM 21054</strain>
    </source>
</reference>
<accession>A0A1N7R7W6</accession>
<dbReference type="InterPro" id="IPR026444">
    <property type="entry name" value="Secre_tail"/>
</dbReference>
<dbReference type="AlphaFoldDB" id="A0A1N7R7W6"/>
<dbReference type="OrthoDB" id="1098499at2"/>